<evidence type="ECO:0000259" key="1">
    <source>
        <dbReference type="Pfam" id="PF01521"/>
    </source>
</evidence>
<dbReference type="RefSeq" id="WP_110518704.1">
    <property type="nucleotide sequence ID" value="NZ_PDOF01000001.1"/>
</dbReference>
<evidence type="ECO:0000313" key="2">
    <source>
        <dbReference type="EMBL" id="PYZ98640.1"/>
    </source>
</evidence>
<sequence>MKVHVTEDAKKVLLDRIAVAEEAIIEIEHDTDGCGCVVSGVARLVQLEEKPGKYETLTTDLESVTFVIDPQVSVFFDKEVIVDFRGGKLQLKSPNQMLNPRLKFVPLGA</sequence>
<dbReference type="InterPro" id="IPR035903">
    <property type="entry name" value="HesB-like_dom_sf"/>
</dbReference>
<protein>
    <submittedName>
        <fullName evidence="2">Heme biosynthesis protein HemY</fullName>
    </submittedName>
</protein>
<comment type="caution">
    <text evidence="2">The sequence shown here is derived from an EMBL/GenBank/DDBJ whole genome shotgun (WGS) entry which is preliminary data.</text>
</comment>
<accession>A0A2W0HF64</accession>
<dbReference type="InterPro" id="IPR000361">
    <property type="entry name" value="ATAP_core_dom"/>
</dbReference>
<feature type="domain" description="Core" evidence="1">
    <location>
        <begin position="1"/>
        <end position="103"/>
    </location>
</feature>
<dbReference type="EMBL" id="PDOF01000001">
    <property type="protein sequence ID" value="PYZ98640.1"/>
    <property type="molecule type" value="Genomic_DNA"/>
</dbReference>
<dbReference type="Gene3D" id="2.60.300.12">
    <property type="entry name" value="HesB-like domain"/>
    <property type="match status" value="1"/>
</dbReference>
<dbReference type="SUPFAM" id="SSF89360">
    <property type="entry name" value="HesB-like domain"/>
    <property type="match status" value="1"/>
</dbReference>
<proteinExistence type="predicted"/>
<dbReference type="Proteomes" id="UP000248066">
    <property type="component" value="Unassembled WGS sequence"/>
</dbReference>
<keyword evidence="3" id="KW-1185">Reference proteome</keyword>
<organism evidence="2 3">
    <name type="scientific">Alteribacter lacisalsi</name>
    <dbReference type="NCBI Taxonomy" id="2045244"/>
    <lineage>
        <taxon>Bacteria</taxon>
        <taxon>Bacillati</taxon>
        <taxon>Bacillota</taxon>
        <taxon>Bacilli</taxon>
        <taxon>Bacillales</taxon>
        <taxon>Bacillaceae</taxon>
        <taxon>Alteribacter</taxon>
    </lineage>
</organism>
<gene>
    <name evidence="2" type="ORF">CR205_08690</name>
</gene>
<reference evidence="2 3" key="1">
    <citation type="submission" date="2017-10" db="EMBL/GenBank/DDBJ databases">
        <title>Bacillus sp. nov., a halophilic bacterium isolated from a Yangshapao Lake.</title>
        <authorList>
            <person name="Wang H."/>
        </authorList>
    </citation>
    <scope>NUCLEOTIDE SEQUENCE [LARGE SCALE GENOMIC DNA]</scope>
    <source>
        <strain evidence="2 3">YSP-3</strain>
    </source>
</reference>
<name>A0A2W0HF64_9BACI</name>
<dbReference type="AlphaFoldDB" id="A0A2W0HF64"/>
<dbReference type="Pfam" id="PF01521">
    <property type="entry name" value="Fe-S_biosyn"/>
    <property type="match status" value="1"/>
</dbReference>
<evidence type="ECO:0000313" key="3">
    <source>
        <dbReference type="Proteomes" id="UP000248066"/>
    </source>
</evidence>